<dbReference type="SUPFAM" id="SSF49452">
    <property type="entry name" value="Starch-binding domain-like"/>
    <property type="match status" value="1"/>
</dbReference>
<feature type="signal peptide" evidence="5">
    <location>
        <begin position="1"/>
        <end position="31"/>
    </location>
</feature>
<dbReference type="PROSITE" id="PS51257">
    <property type="entry name" value="PROKAR_LIPOPROTEIN"/>
    <property type="match status" value="1"/>
</dbReference>
<dbReference type="Pfam" id="PF13620">
    <property type="entry name" value="CarboxypepD_reg"/>
    <property type="match status" value="1"/>
</dbReference>
<gene>
    <name evidence="8" type="ORF">EI77_00122</name>
</gene>
<dbReference type="PANTHER" id="PTHR40980">
    <property type="entry name" value="PLUG DOMAIN-CONTAINING PROTEIN"/>
    <property type="match status" value="1"/>
</dbReference>
<comment type="similarity">
    <text evidence="4">Belongs to the TonB-dependent receptor family.</text>
</comment>
<dbReference type="AlphaFoldDB" id="A0A4R7SPI4"/>
<evidence type="ECO:0000256" key="2">
    <source>
        <dbReference type="ARBA" id="ARBA00023136"/>
    </source>
</evidence>
<dbReference type="InterPro" id="IPR013784">
    <property type="entry name" value="Carb-bd-like_fold"/>
</dbReference>
<dbReference type="Gene3D" id="2.40.170.20">
    <property type="entry name" value="TonB-dependent receptor, beta-barrel domain"/>
    <property type="match status" value="1"/>
</dbReference>
<proteinExistence type="inferred from homology"/>
<dbReference type="GO" id="GO:0030246">
    <property type="term" value="F:carbohydrate binding"/>
    <property type="evidence" value="ECO:0007669"/>
    <property type="project" value="InterPro"/>
</dbReference>
<feature type="domain" description="TonB-dependent receptor-like beta-barrel" evidence="6">
    <location>
        <begin position="507"/>
        <end position="974"/>
    </location>
</feature>
<keyword evidence="9" id="KW-1185">Reference proteome</keyword>
<evidence type="ECO:0000259" key="7">
    <source>
        <dbReference type="Pfam" id="PF07715"/>
    </source>
</evidence>
<evidence type="ECO:0000256" key="4">
    <source>
        <dbReference type="RuleBase" id="RU003357"/>
    </source>
</evidence>
<keyword evidence="5" id="KW-0732">Signal</keyword>
<evidence type="ECO:0000256" key="5">
    <source>
        <dbReference type="SAM" id="SignalP"/>
    </source>
</evidence>
<dbReference type="InterPro" id="IPR036942">
    <property type="entry name" value="Beta-barrel_TonB_sf"/>
</dbReference>
<accession>A0A4R7SPI4</accession>
<reference evidence="8 9" key="1">
    <citation type="submission" date="2019-03" db="EMBL/GenBank/DDBJ databases">
        <title>Genomic Encyclopedia of Archaeal and Bacterial Type Strains, Phase II (KMG-II): from individual species to whole genera.</title>
        <authorList>
            <person name="Goeker M."/>
        </authorList>
    </citation>
    <scope>NUCLEOTIDE SEQUENCE [LARGE SCALE GENOMIC DNA]</scope>
    <source>
        <strain evidence="8 9">ATCC 25309</strain>
    </source>
</reference>
<organism evidence="8 9">
    <name type="scientific">Prosthecobacter fusiformis</name>
    <dbReference type="NCBI Taxonomy" id="48464"/>
    <lineage>
        <taxon>Bacteria</taxon>
        <taxon>Pseudomonadati</taxon>
        <taxon>Verrucomicrobiota</taxon>
        <taxon>Verrucomicrobiia</taxon>
        <taxon>Verrucomicrobiales</taxon>
        <taxon>Verrucomicrobiaceae</taxon>
        <taxon>Prosthecobacter</taxon>
    </lineage>
</organism>
<dbReference type="Gene3D" id="2.60.40.1120">
    <property type="entry name" value="Carboxypeptidase-like, regulatory domain"/>
    <property type="match status" value="1"/>
</dbReference>
<dbReference type="Gene3D" id="2.170.130.10">
    <property type="entry name" value="TonB-dependent receptor, plug domain"/>
    <property type="match status" value="1"/>
</dbReference>
<protein>
    <submittedName>
        <fullName evidence="8">TonB-dependent receptor</fullName>
    </submittedName>
</protein>
<dbReference type="SUPFAM" id="SSF56935">
    <property type="entry name" value="Porins"/>
    <property type="match status" value="1"/>
</dbReference>
<feature type="chain" id="PRO_5020873219" evidence="5">
    <location>
        <begin position="32"/>
        <end position="1006"/>
    </location>
</feature>
<dbReference type="Pfam" id="PF00593">
    <property type="entry name" value="TonB_dep_Rec_b-barrel"/>
    <property type="match status" value="1"/>
</dbReference>
<name>A0A4R7SPI4_9BACT</name>
<keyword evidence="2 4" id="KW-0472">Membrane</keyword>
<dbReference type="OrthoDB" id="9768470at2"/>
<feature type="domain" description="TonB-dependent receptor plug" evidence="7">
    <location>
        <begin position="150"/>
        <end position="244"/>
    </location>
</feature>
<dbReference type="Proteomes" id="UP000295662">
    <property type="component" value="Unassembled WGS sequence"/>
</dbReference>
<evidence type="ECO:0000313" key="8">
    <source>
        <dbReference type="EMBL" id="TDU80824.1"/>
    </source>
</evidence>
<evidence type="ECO:0000256" key="3">
    <source>
        <dbReference type="ARBA" id="ARBA00023237"/>
    </source>
</evidence>
<dbReference type="Pfam" id="PF07715">
    <property type="entry name" value="Plug"/>
    <property type="match status" value="1"/>
</dbReference>
<keyword evidence="4" id="KW-0798">TonB box</keyword>
<dbReference type="InterPro" id="IPR037066">
    <property type="entry name" value="Plug_dom_sf"/>
</dbReference>
<keyword evidence="3" id="KW-0998">Cell outer membrane</keyword>
<dbReference type="GO" id="GO:0009279">
    <property type="term" value="C:cell outer membrane"/>
    <property type="evidence" value="ECO:0007669"/>
    <property type="project" value="UniProtKB-SubCell"/>
</dbReference>
<dbReference type="InterPro" id="IPR000531">
    <property type="entry name" value="Beta-barrel_TonB"/>
</dbReference>
<keyword evidence="8" id="KW-0675">Receptor</keyword>
<evidence type="ECO:0000313" key="9">
    <source>
        <dbReference type="Proteomes" id="UP000295662"/>
    </source>
</evidence>
<comment type="subcellular location">
    <subcellularLocation>
        <location evidence="1 4">Cell outer membrane</location>
    </subcellularLocation>
</comment>
<evidence type="ECO:0000256" key="1">
    <source>
        <dbReference type="ARBA" id="ARBA00004442"/>
    </source>
</evidence>
<comment type="caution">
    <text evidence="8">The sequence shown here is derived from an EMBL/GenBank/DDBJ whole genome shotgun (WGS) entry which is preliminary data.</text>
</comment>
<sequence length="1006" mass="109594">MFGKNFTLIDSRQKTFWLCACSLVLACSLLAQDGQRGGLRGTVKDADFYVGVSGVSITLEPGGQTVRTDNEGRFFANDLPPGVYRMTLVNDGYIRTSQSGIVVTAGSVREVEVDMIAEVVELDEFSVQEAIAEESSVMPLSIGASLQSFASAISPELLKSAGSSGDIGSALKRLSSTAVVDSRYVVVRGLSDRYNVVVLNGARLPSSDPDKRAVNIDIFPTGLIETVVSSKTAVSSMPGEATGGYLNIVTKRIPKEPFFTISMSTGYNTLSTGSGQFLSYRGGGTGFLGSGESRELPSIMQNINSLPGTAGNLTYNDPPLDATDVRNAQLSANALAAARALSGRAMGTSYKDAPMDFSFSAIGGTRVEDFMGGTLGLIGGVTYGKKYITEVGIRGFANIGAGVPVPTQEFFFEKGSENLLAGALLSASLEFSPENQVTLTYFGNFSAQDDAVFSYGPSLSQPDLLIFREFMFYTERTLQTLQLSGEHVMPGMDNIKMDWLVAYSVSSQNQPDLRKSNYAFSLDPAVNAYVGSGDPAPPDFERTWRRLDDTNYNVALNFEIPLDEGAKNGGTGTKFKFGGSFDHSTRDYRTDNFQYTGLPDAQLIGTYLNLAPGQPLLNGPSPDDNDGLTLGDILGGIDLVDQTRDPNGLGGFLVRDNFFLSRAYDIPAREVYEASQTIPAVYGSFSFNLNDTFDTSLGTRLEVTRMNIAVQRFGDGGSNFASGRSDDFEINRADLLPAFSTRWKIADQMAIRSSITRTVARPTFKEIALVFSRDPETGNFFVGNPDLEMSSILNYDLRWEWDPAPGDQFAVSLFAKQIRNPIEFVNLGVFNTAENEESAILYGFEIEAYKNLGSIMDILESFTLGFNYGFVLSKVELSQNSQEIRRQAGLSTDRPLQGQPDYTFNANLTHEIKDWGLTSSILLNVTGPLLYTVGGRFESNLTPDIYQRPFTSLDLAFSKKITDNWSFNLRVSNLLNQPRERYFDGGLPFSVTQVGTTYTLGITGKW</sequence>
<dbReference type="EMBL" id="SOCA01000001">
    <property type="protein sequence ID" value="TDU80824.1"/>
    <property type="molecule type" value="Genomic_DNA"/>
</dbReference>
<evidence type="ECO:0000259" key="6">
    <source>
        <dbReference type="Pfam" id="PF00593"/>
    </source>
</evidence>
<dbReference type="PANTHER" id="PTHR40980:SF4">
    <property type="entry name" value="TONB-DEPENDENT RECEPTOR-LIKE BETA-BARREL DOMAIN-CONTAINING PROTEIN"/>
    <property type="match status" value="1"/>
</dbReference>
<dbReference type="InterPro" id="IPR012910">
    <property type="entry name" value="Plug_dom"/>
</dbReference>